<dbReference type="Proteomes" id="UP000092460">
    <property type="component" value="Unassembled WGS sequence"/>
</dbReference>
<name>A0A1B0BZP6_9MUSC</name>
<reference evidence="2" key="1">
    <citation type="submission" date="2015-01" db="EMBL/GenBank/DDBJ databases">
        <authorList>
            <person name="Aksoy S."/>
            <person name="Warren W."/>
            <person name="Wilson R.K."/>
        </authorList>
    </citation>
    <scope>NUCLEOTIDE SEQUENCE [LARGE SCALE GENOMIC DNA]</scope>
    <source>
        <strain evidence="2">IAEA</strain>
    </source>
</reference>
<protein>
    <submittedName>
        <fullName evidence="1">Uncharacterized protein</fullName>
    </submittedName>
</protein>
<dbReference type="EMBL" id="JXJN01023240">
    <property type="status" value="NOT_ANNOTATED_CDS"/>
    <property type="molecule type" value="Genomic_DNA"/>
</dbReference>
<evidence type="ECO:0000313" key="2">
    <source>
        <dbReference type="Proteomes" id="UP000092460"/>
    </source>
</evidence>
<organism evidence="1 2">
    <name type="scientific">Glossina palpalis gambiensis</name>
    <dbReference type="NCBI Taxonomy" id="67801"/>
    <lineage>
        <taxon>Eukaryota</taxon>
        <taxon>Metazoa</taxon>
        <taxon>Ecdysozoa</taxon>
        <taxon>Arthropoda</taxon>
        <taxon>Hexapoda</taxon>
        <taxon>Insecta</taxon>
        <taxon>Pterygota</taxon>
        <taxon>Neoptera</taxon>
        <taxon>Endopterygota</taxon>
        <taxon>Diptera</taxon>
        <taxon>Brachycera</taxon>
        <taxon>Muscomorpha</taxon>
        <taxon>Hippoboscoidea</taxon>
        <taxon>Glossinidae</taxon>
        <taxon>Glossina</taxon>
    </lineage>
</organism>
<dbReference type="AlphaFoldDB" id="A0A1B0BZP6"/>
<dbReference type="VEuPathDB" id="VectorBase:GPPI045271"/>
<reference evidence="1" key="2">
    <citation type="submission" date="2020-05" db="UniProtKB">
        <authorList>
            <consortium name="EnsemblMetazoa"/>
        </authorList>
    </citation>
    <scope>IDENTIFICATION</scope>
    <source>
        <strain evidence="1">IAEA</strain>
    </source>
</reference>
<accession>A0A1B0BZP6</accession>
<keyword evidence="2" id="KW-1185">Reference proteome</keyword>
<proteinExistence type="predicted"/>
<evidence type="ECO:0000313" key="1">
    <source>
        <dbReference type="EnsemblMetazoa" id="GPPI045271-PA"/>
    </source>
</evidence>
<sequence length="196" mass="22012">MILSVKEKVKEKPSLRVATMAPTKIATDLQSDEVLKLSADHLALKRNVLVVQPNRHTRCGLTGCDWLSILKLNWNEIFKDYNTLHVAISTNIQGQLSRLTAKHKNVFEKSDDKMKNKQDINKARSNSTLLFLKPQQMPFTPKSAVKCEINGFASYLVLIPFNLRLTCVRCYGTGVVLSHIIYDKVVGSGKTQLSKA</sequence>
<dbReference type="EnsemblMetazoa" id="GPPI045271-RA">
    <property type="protein sequence ID" value="GPPI045271-PA"/>
    <property type="gene ID" value="GPPI045271"/>
</dbReference>